<dbReference type="Proteomes" id="UP000198211">
    <property type="component" value="Unassembled WGS sequence"/>
</dbReference>
<dbReference type="EMBL" id="NBNE01000108">
    <property type="protein sequence ID" value="OWZ22799.1"/>
    <property type="molecule type" value="Genomic_DNA"/>
</dbReference>
<reference evidence="2" key="1">
    <citation type="submission" date="2017-03" db="EMBL/GenBank/DDBJ databases">
        <title>Phytopthora megakarya and P. palmivora, two closely related causual agents of cacao black pod achieved similar genome size and gene model numbers by different mechanisms.</title>
        <authorList>
            <person name="Ali S."/>
            <person name="Shao J."/>
            <person name="Larry D.J."/>
            <person name="Kronmiller B."/>
            <person name="Shen D."/>
            <person name="Strem M.D."/>
            <person name="Melnick R.L."/>
            <person name="Guiltinan M.J."/>
            <person name="Tyler B.M."/>
            <person name="Meinhardt L.W."/>
            <person name="Bailey B.A."/>
        </authorList>
    </citation>
    <scope>NUCLEOTIDE SEQUENCE [LARGE SCALE GENOMIC DNA]</scope>
    <source>
        <strain evidence="2">zdho120</strain>
    </source>
</reference>
<dbReference type="AlphaFoldDB" id="A0A225X0P8"/>
<keyword evidence="2" id="KW-1185">Reference proteome</keyword>
<gene>
    <name evidence="1" type="ORF">PHMEG_0002442</name>
</gene>
<sequence length="187" mass="20295">MKTSITPNLLSSPGEERHQLAIGAEVEVSKAAATQVFTASSVEPSGIYTVPVASASATATFSASETICAEATATAARSDQTPGSVSTQAVQSADEYSIFSAELHKLTTPDADTIAFLRTLAAKIPKHTRKKWSVLNAEYLRRHPGATLTENVLRCKLREKRRKLMSTHTPSSQHPLWEFMMVNLVPR</sequence>
<evidence type="ECO:0000313" key="2">
    <source>
        <dbReference type="Proteomes" id="UP000198211"/>
    </source>
</evidence>
<proteinExistence type="predicted"/>
<comment type="caution">
    <text evidence="1">The sequence shown here is derived from an EMBL/GenBank/DDBJ whole genome shotgun (WGS) entry which is preliminary data.</text>
</comment>
<name>A0A225X0P8_9STRA</name>
<evidence type="ECO:0000313" key="1">
    <source>
        <dbReference type="EMBL" id="OWZ22799.1"/>
    </source>
</evidence>
<protein>
    <submittedName>
        <fullName evidence="1">Uncharacterized protein</fullName>
    </submittedName>
</protein>
<organism evidence="1 2">
    <name type="scientific">Phytophthora megakarya</name>
    <dbReference type="NCBI Taxonomy" id="4795"/>
    <lineage>
        <taxon>Eukaryota</taxon>
        <taxon>Sar</taxon>
        <taxon>Stramenopiles</taxon>
        <taxon>Oomycota</taxon>
        <taxon>Peronosporomycetes</taxon>
        <taxon>Peronosporales</taxon>
        <taxon>Peronosporaceae</taxon>
        <taxon>Phytophthora</taxon>
    </lineage>
</organism>
<accession>A0A225X0P8</accession>